<organism evidence="2 3">
    <name type="scientific">Linum trigynum</name>
    <dbReference type="NCBI Taxonomy" id="586398"/>
    <lineage>
        <taxon>Eukaryota</taxon>
        <taxon>Viridiplantae</taxon>
        <taxon>Streptophyta</taxon>
        <taxon>Embryophyta</taxon>
        <taxon>Tracheophyta</taxon>
        <taxon>Spermatophyta</taxon>
        <taxon>Magnoliopsida</taxon>
        <taxon>eudicotyledons</taxon>
        <taxon>Gunneridae</taxon>
        <taxon>Pentapetalae</taxon>
        <taxon>rosids</taxon>
        <taxon>fabids</taxon>
        <taxon>Malpighiales</taxon>
        <taxon>Linaceae</taxon>
        <taxon>Linum</taxon>
    </lineage>
</organism>
<evidence type="ECO:0000313" key="2">
    <source>
        <dbReference type="EMBL" id="CAL1397423.1"/>
    </source>
</evidence>
<evidence type="ECO:0000313" key="3">
    <source>
        <dbReference type="Proteomes" id="UP001497516"/>
    </source>
</evidence>
<dbReference type="AlphaFoldDB" id="A0AAV2FHY9"/>
<feature type="region of interest" description="Disordered" evidence="1">
    <location>
        <begin position="277"/>
        <end position="313"/>
    </location>
</feature>
<name>A0AAV2FHY9_9ROSI</name>
<feature type="compositionally biased region" description="Low complexity" evidence="1">
    <location>
        <begin position="44"/>
        <end position="69"/>
    </location>
</feature>
<keyword evidence="3" id="KW-1185">Reference proteome</keyword>
<dbReference type="EMBL" id="OZ034819">
    <property type="protein sequence ID" value="CAL1397423.1"/>
    <property type="molecule type" value="Genomic_DNA"/>
</dbReference>
<sequence length="370" mass="38310">MSPSKLTDPAWARTKQLIEFMLSELKREAQERGWTAATAEEAVDPSAVVPVPSGPTRRARGTAPALAAGAGDGRAGEEAGASGRPGVAAGSAEIGAGGGGAGGSSRSGAGEPPADGDEEASAAMAADGARRGVAATAVVMVAAEQSNLQAVAIEAVSTTVVPSSTPQASALSLAAAETAHKHDGASQITPAIDGFLIETKNVEEGSITIEQPAATEVSTILSPTGVEDEGPFEKIFVDLQQLRALTATQPTPDVVRSLTHAIFGSVLVQLNRPIDGWKFRRKPRPRDGPDLEPKEQGKKAMARRTTQVPGEGKPDLMVCIWSEEETRQKMMVAVVKVLTDDEAASKVGGTCRRGSSLQPKEELMEMAMTS</sequence>
<proteinExistence type="predicted"/>
<feature type="compositionally biased region" description="Basic and acidic residues" evidence="1">
    <location>
        <begin position="285"/>
        <end position="298"/>
    </location>
</feature>
<accession>A0AAV2FHY9</accession>
<dbReference type="Proteomes" id="UP001497516">
    <property type="component" value="Chromosome 6"/>
</dbReference>
<feature type="region of interest" description="Disordered" evidence="1">
    <location>
        <begin position="28"/>
        <end position="125"/>
    </location>
</feature>
<evidence type="ECO:0000256" key="1">
    <source>
        <dbReference type="SAM" id="MobiDB-lite"/>
    </source>
</evidence>
<feature type="compositionally biased region" description="Gly residues" evidence="1">
    <location>
        <begin position="95"/>
        <end position="105"/>
    </location>
</feature>
<reference evidence="2 3" key="1">
    <citation type="submission" date="2024-04" db="EMBL/GenBank/DDBJ databases">
        <authorList>
            <person name="Fracassetti M."/>
        </authorList>
    </citation>
    <scope>NUCLEOTIDE SEQUENCE [LARGE SCALE GENOMIC DNA]</scope>
</reference>
<protein>
    <submittedName>
        <fullName evidence="2">Uncharacterized protein</fullName>
    </submittedName>
</protein>
<feature type="compositionally biased region" description="Low complexity" evidence="1">
    <location>
        <begin position="78"/>
        <end position="94"/>
    </location>
</feature>
<gene>
    <name evidence="2" type="ORF">LTRI10_LOCUS37722</name>
</gene>